<evidence type="ECO:0000313" key="2">
    <source>
        <dbReference type="Proteomes" id="UP001500888"/>
    </source>
</evidence>
<dbReference type="Proteomes" id="UP001500888">
    <property type="component" value="Unassembled WGS sequence"/>
</dbReference>
<comment type="caution">
    <text evidence="1">The sequence shown here is derived from an EMBL/GenBank/DDBJ whole genome shotgun (WGS) entry which is preliminary data.</text>
</comment>
<organism evidence="1 2">
    <name type="scientific">Sphaerisporangium flaviroseum</name>
    <dbReference type="NCBI Taxonomy" id="509199"/>
    <lineage>
        <taxon>Bacteria</taxon>
        <taxon>Bacillati</taxon>
        <taxon>Actinomycetota</taxon>
        <taxon>Actinomycetes</taxon>
        <taxon>Streptosporangiales</taxon>
        <taxon>Streptosporangiaceae</taxon>
        <taxon>Sphaerisporangium</taxon>
    </lineage>
</organism>
<reference evidence="2" key="1">
    <citation type="journal article" date="2019" name="Int. J. Syst. Evol. Microbiol.">
        <title>The Global Catalogue of Microorganisms (GCM) 10K type strain sequencing project: providing services to taxonomists for standard genome sequencing and annotation.</title>
        <authorList>
            <consortium name="The Broad Institute Genomics Platform"/>
            <consortium name="The Broad Institute Genome Sequencing Center for Infectious Disease"/>
            <person name="Wu L."/>
            <person name="Ma J."/>
        </authorList>
    </citation>
    <scope>NUCLEOTIDE SEQUENCE [LARGE SCALE GENOMIC DNA]</scope>
    <source>
        <strain evidence="2">JCM 16908</strain>
    </source>
</reference>
<dbReference type="RefSeq" id="WP_344941419.1">
    <property type="nucleotide sequence ID" value="NZ_BAAAZR010000008.1"/>
</dbReference>
<dbReference type="EMBL" id="BAAAZR010000008">
    <property type="protein sequence ID" value="GAA3813737.1"/>
    <property type="molecule type" value="Genomic_DNA"/>
</dbReference>
<proteinExistence type="predicted"/>
<sequence length="240" mass="26315">MSEYQYHEFLAVDHPLTPAQQAEVGALAGGAEVTSSGFTDEFDDGDFPGDPLRMMELYFDAHLCVTGWGTRRVMLRLPQEVLPLGAVRPFRLEEQVEAFVAGRHLILDLCNDDDEGDWDEGGDEDLAVIAGVRAELASGDLRPLYLAWLAAIGTWDRDEDAFEDDFEDELEPPVPAGLGSPSASQRALADFLRLDPDLLATAAHETGDEGAPRRTVAELLDTMAETRQKREQGVMVNRAG</sequence>
<keyword evidence="2" id="KW-1185">Reference proteome</keyword>
<name>A0ABP7IAP5_9ACTN</name>
<gene>
    <name evidence="1" type="ORF">GCM10022226_38130</name>
</gene>
<accession>A0ABP7IAP5</accession>
<evidence type="ECO:0000313" key="1">
    <source>
        <dbReference type="EMBL" id="GAA3813737.1"/>
    </source>
</evidence>
<protein>
    <submittedName>
        <fullName evidence="1">Uncharacterized protein</fullName>
    </submittedName>
</protein>